<comment type="pathway">
    <text evidence="1">Glycan metabolism; L-arabinan degradation.</text>
</comment>
<feature type="active site" description="Proton donor" evidence="5">
    <location>
        <position position="245"/>
    </location>
</feature>
<evidence type="ECO:0000256" key="1">
    <source>
        <dbReference type="ARBA" id="ARBA00004834"/>
    </source>
</evidence>
<evidence type="ECO:0000256" key="4">
    <source>
        <dbReference type="ARBA" id="ARBA00023295"/>
    </source>
</evidence>
<protein>
    <submittedName>
        <fullName evidence="9">Arabinan endo-1,5-alpha-L-arabinosidase</fullName>
    </submittedName>
</protein>
<comment type="caution">
    <text evidence="9">The sequence shown here is derived from an EMBL/GenBank/DDBJ whole genome shotgun (WGS) entry which is preliminary data.</text>
</comment>
<dbReference type="Pfam" id="PF13385">
    <property type="entry name" value="Laminin_G_3"/>
    <property type="match status" value="1"/>
</dbReference>
<proteinExistence type="inferred from homology"/>
<organism evidence="9 10">
    <name type="scientific">Microbacterium kyungheense</name>
    <dbReference type="NCBI Taxonomy" id="1263636"/>
    <lineage>
        <taxon>Bacteria</taxon>
        <taxon>Bacillati</taxon>
        <taxon>Actinomycetota</taxon>
        <taxon>Actinomycetes</taxon>
        <taxon>Micrococcales</taxon>
        <taxon>Microbacteriaceae</taxon>
        <taxon>Microbacterium</taxon>
    </lineage>
</organism>
<dbReference type="Gene3D" id="2.115.10.20">
    <property type="entry name" value="Glycosyl hydrolase domain, family 43"/>
    <property type="match status" value="1"/>
</dbReference>
<dbReference type="GO" id="GO:0004553">
    <property type="term" value="F:hydrolase activity, hydrolyzing O-glycosyl compounds"/>
    <property type="evidence" value="ECO:0007669"/>
    <property type="project" value="InterPro"/>
</dbReference>
<feature type="domain" description="Atrophied bacterial Ig" evidence="8">
    <location>
        <begin position="507"/>
        <end position="588"/>
    </location>
</feature>
<evidence type="ECO:0000259" key="8">
    <source>
        <dbReference type="Pfam" id="PF20578"/>
    </source>
</evidence>
<evidence type="ECO:0000256" key="3">
    <source>
        <dbReference type="ARBA" id="ARBA00022801"/>
    </source>
</evidence>
<feature type="active site" description="Proton acceptor" evidence="5">
    <location>
        <position position="56"/>
    </location>
</feature>
<dbReference type="RefSeq" id="WP_141893939.1">
    <property type="nucleotide sequence ID" value="NZ_BAABLH010000004.1"/>
</dbReference>
<dbReference type="OrthoDB" id="9801455at2"/>
<comment type="similarity">
    <text evidence="2">Belongs to the glycosyl hydrolase 43 family.</text>
</comment>
<keyword evidence="4" id="KW-0326">Glycosidase</keyword>
<dbReference type="Proteomes" id="UP000320235">
    <property type="component" value="Unassembled WGS sequence"/>
</dbReference>
<dbReference type="SUPFAM" id="SSF75005">
    <property type="entry name" value="Arabinanase/levansucrase/invertase"/>
    <property type="match status" value="1"/>
</dbReference>
<evidence type="ECO:0000256" key="6">
    <source>
        <dbReference type="PIRSR" id="PIRSR606710-2"/>
    </source>
</evidence>
<gene>
    <name evidence="9" type="ORF">FB391_1631</name>
</gene>
<dbReference type="Gene3D" id="2.40.128.10">
    <property type="match status" value="1"/>
</dbReference>
<accession>A0A543F193</accession>
<sequence>MPSPSRPRIRPSTVPRTVVALATAGLIVGGAVASPAWAKTPTDPPAPVFEDVTVHDPSIVTSGDDIWVFGSHGASAHTQDLMSWTQNTVDLSQNPDNTLFDDIYADLAETFEWAQTSTLWAADVIQLPDGRFAMYYNACEGSSPRSALGLATADAVDGPYENQGILLKSGMQGESENPGETYDARVHPNTVDPDAFYDADGQLWMVYGSYSGGIFLLKMDAATGEPLPGQGYGTHLVGGNHSRVEAPTIQYDAETGYYYLYLSFGGLGVTGGYDVRVARSKDVAGPYLDAQGNDMRDVKADPTLPLFDDVSIQPYGVKLMGGHLFGRELGDPGTGVGTGYVSPGHTSWYQDPATGRMFMVFHARFPGTGDLHEVRVHQMWMNEDGWPVVSPMRYAGETAGKVKRDDVVGTWQLVDMGKDITATAATASDISLGKTGRITGAVDGTWRLTGQHTATLTVGGDVYRGVFAPVWDPDLQSWSTGFTAVSEKGVTLWGRKTIEVTGEDAVDAVVADLSLGDTSGVTVDLDLPTSGTGGTTIAWTSSDPAVVGSDGTVTRPGIGEPDAHVTLTATVTNGASAASVPFAITVLARTPGVLAGAWSFDGTLADAAGAFADAAPTGARIDTAATAPAAFVADGVDGQALHLDGTAGVRLPDALVQGPSYSVSMWLRPSALTAYTTAFFAAANPDSWVSLVPRGHDGVGGSTMLWSGTRWYDAGTGRSLPIGEWSHVAFVVDGGAASVYVDGELRFQGTGFPDVLSGGGNVFALGVNWWDAPFQGDVDELTVWRSALSPDDVAELAMR</sequence>
<dbReference type="InterPro" id="IPR006710">
    <property type="entry name" value="Glyco_hydro_43"/>
</dbReference>
<feature type="site" description="Important for catalytic activity, responsible for pKa modulation of the active site Glu and correct orientation of both the proton donor and substrate" evidence="6">
    <location>
        <position position="192"/>
    </location>
</feature>
<reference evidence="9 10" key="1">
    <citation type="submission" date="2019-06" db="EMBL/GenBank/DDBJ databases">
        <title>Sequencing the genomes of 1000 actinobacteria strains.</title>
        <authorList>
            <person name="Klenk H.-P."/>
        </authorList>
    </citation>
    <scope>NUCLEOTIDE SEQUENCE [LARGE SCALE GENOMIC DNA]</scope>
    <source>
        <strain evidence="9 10">DSM 105492</strain>
    </source>
</reference>
<name>A0A543F193_9MICO</name>
<evidence type="ECO:0000313" key="9">
    <source>
        <dbReference type="EMBL" id="TQM27605.1"/>
    </source>
</evidence>
<dbReference type="InterPro" id="IPR023296">
    <property type="entry name" value="Glyco_hydro_beta-prop_sf"/>
</dbReference>
<keyword evidence="10" id="KW-1185">Reference proteome</keyword>
<evidence type="ECO:0000259" key="7">
    <source>
        <dbReference type="Pfam" id="PF16369"/>
    </source>
</evidence>
<dbReference type="GO" id="GO:0005975">
    <property type="term" value="P:carbohydrate metabolic process"/>
    <property type="evidence" value="ECO:0007669"/>
    <property type="project" value="InterPro"/>
</dbReference>
<dbReference type="Pfam" id="PF04616">
    <property type="entry name" value="Glyco_hydro_43"/>
    <property type="match status" value="1"/>
</dbReference>
<dbReference type="Gene3D" id="2.60.120.200">
    <property type="match status" value="1"/>
</dbReference>
<dbReference type="Pfam" id="PF20578">
    <property type="entry name" value="aBig_2"/>
    <property type="match status" value="1"/>
</dbReference>
<dbReference type="InterPro" id="IPR050727">
    <property type="entry name" value="GH43_arabinanases"/>
</dbReference>
<dbReference type="PANTHER" id="PTHR43301:SF3">
    <property type="entry name" value="ARABINAN ENDO-1,5-ALPHA-L-ARABINOSIDASE A-RELATED"/>
    <property type="match status" value="1"/>
</dbReference>
<evidence type="ECO:0000313" key="10">
    <source>
        <dbReference type="Proteomes" id="UP000320235"/>
    </source>
</evidence>
<dbReference type="InterPro" id="IPR032291">
    <property type="entry name" value="Abn2_C"/>
</dbReference>
<dbReference type="SUPFAM" id="SSF49899">
    <property type="entry name" value="Concanavalin A-like lectins/glucanases"/>
    <property type="match status" value="1"/>
</dbReference>
<evidence type="ECO:0000256" key="2">
    <source>
        <dbReference type="ARBA" id="ARBA00009865"/>
    </source>
</evidence>
<keyword evidence="3" id="KW-0378">Hydrolase</keyword>
<dbReference type="AlphaFoldDB" id="A0A543F193"/>
<feature type="domain" description="Extracellular endo-alpha-(1-&gt;5)-L-arabinanase C-terminal" evidence="7">
    <location>
        <begin position="391"/>
        <end position="494"/>
    </location>
</feature>
<dbReference type="Pfam" id="PF16369">
    <property type="entry name" value="GH43_C"/>
    <property type="match status" value="1"/>
</dbReference>
<evidence type="ECO:0000256" key="5">
    <source>
        <dbReference type="PIRSR" id="PIRSR606710-1"/>
    </source>
</evidence>
<dbReference type="InterPro" id="IPR013320">
    <property type="entry name" value="ConA-like_dom_sf"/>
</dbReference>
<dbReference type="InterPro" id="IPR046780">
    <property type="entry name" value="aBig_2"/>
</dbReference>
<dbReference type="PANTHER" id="PTHR43301">
    <property type="entry name" value="ARABINAN ENDO-1,5-ALPHA-L-ARABINOSIDASE"/>
    <property type="match status" value="1"/>
</dbReference>
<dbReference type="EMBL" id="VFPE01000002">
    <property type="protein sequence ID" value="TQM27605.1"/>
    <property type="molecule type" value="Genomic_DNA"/>
</dbReference>